<dbReference type="EMBL" id="JAVHNS010000015">
    <property type="protein sequence ID" value="KAK6334436.1"/>
    <property type="molecule type" value="Genomic_DNA"/>
</dbReference>
<feature type="compositionally biased region" description="Polar residues" evidence="1">
    <location>
        <begin position="110"/>
        <end position="121"/>
    </location>
</feature>
<proteinExistence type="predicted"/>
<dbReference type="Proteomes" id="UP001373714">
    <property type="component" value="Unassembled WGS sequence"/>
</dbReference>
<protein>
    <recommendedName>
        <fullName evidence="5">Mid2 domain-containing protein</fullName>
    </recommendedName>
</protein>
<feature type="compositionally biased region" description="Low complexity" evidence="1">
    <location>
        <begin position="122"/>
        <end position="144"/>
    </location>
</feature>
<keyword evidence="2" id="KW-0472">Membrane</keyword>
<feature type="region of interest" description="Disordered" evidence="1">
    <location>
        <begin position="110"/>
        <end position="153"/>
    </location>
</feature>
<feature type="transmembrane region" description="Helical" evidence="2">
    <location>
        <begin position="160"/>
        <end position="180"/>
    </location>
</feature>
<keyword evidence="2" id="KW-0812">Transmembrane</keyword>
<evidence type="ECO:0008006" key="5">
    <source>
        <dbReference type="Google" id="ProtNLM"/>
    </source>
</evidence>
<keyword evidence="4" id="KW-1185">Reference proteome</keyword>
<name>A0AAV9U527_9PEZI</name>
<gene>
    <name evidence="3" type="ORF">TWF730_003650</name>
</gene>
<keyword evidence="2" id="KW-1133">Transmembrane helix</keyword>
<evidence type="ECO:0000313" key="3">
    <source>
        <dbReference type="EMBL" id="KAK6334436.1"/>
    </source>
</evidence>
<evidence type="ECO:0000256" key="1">
    <source>
        <dbReference type="SAM" id="MobiDB-lite"/>
    </source>
</evidence>
<sequence length="233" mass="23844">MPRVTAEQYTSGSLYYYPVISLSSGSSIALPCCPTASTSGVLQPRVMLTTTLSGSGSGSSGSTSTVILCNYLQSDNLEIFTTSFTSFSIFYRYLANPIYIFDDDATRTDQPVTSSAAGSSPTSQAATPGSGATSSTGPSSTAAPGGDGDEKKSGMATGTIIGIAVGVGVPVILIAMYLTYRFTRKGSAPIGSATPWTSSNKTEVGGTEPGIMDNPAEFGGIRGTANANDKSYH</sequence>
<comment type="caution">
    <text evidence="3">The sequence shown here is derived from an EMBL/GenBank/DDBJ whole genome shotgun (WGS) entry which is preliminary data.</text>
</comment>
<reference evidence="3 4" key="1">
    <citation type="submission" date="2019-10" db="EMBL/GenBank/DDBJ databases">
        <authorList>
            <person name="Palmer J.M."/>
        </authorList>
    </citation>
    <scope>NUCLEOTIDE SEQUENCE [LARGE SCALE GENOMIC DNA]</scope>
    <source>
        <strain evidence="3 4">TWF730</strain>
    </source>
</reference>
<dbReference type="AlphaFoldDB" id="A0AAV9U527"/>
<accession>A0AAV9U527</accession>
<evidence type="ECO:0000256" key="2">
    <source>
        <dbReference type="SAM" id="Phobius"/>
    </source>
</evidence>
<organism evidence="3 4">
    <name type="scientific">Orbilia blumenaviensis</name>
    <dbReference type="NCBI Taxonomy" id="1796055"/>
    <lineage>
        <taxon>Eukaryota</taxon>
        <taxon>Fungi</taxon>
        <taxon>Dikarya</taxon>
        <taxon>Ascomycota</taxon>
        <taxon>Pezizomycotina</taxon>
        <taxon>Orbiliomycetes</taxon>
        <taxon>Orbiliales</taxon>
        <taxon>Orbiliaceae</taxon>
        <taxon>Orbilia</taxon>
    </lineage>
</organism>
<evidence type="ECO:0000313" key="4">
    <source>
        <dbReference type="Proteomes" id="UP001373714"/>
    </source>
</evidence>